<dbReference type="EMBL" id="FWXR01000001">
    <property type="protein sequence ID" value="SMC32709.1"/>
    <property type="molecule type" value="Genomic_DNA"/>
</dbReference>
<proteinExistence type="predicted"/>
<dbReference type="Pfam" id="PF09566">
    <property type="entry name" value="RE_SacI"/>
    <property type="match status" value="1"/>
</dbReference>
<dbReference type="AlphaFoldDB" id="A0A1W1Y991"/>
<dbReference type="RefSeq" id="WP_084407843.1">
    <property type="nucleotide sequence ID" value="NZ_FWXR01000001.1"/>
</dbReference>
<organism evidence="1 2">
    <name type="scientific">Fulvimarina manganoxydans</name>
    <dbReference type="NCBI Taxonomy" id="937218"/>
    <lineage>
        <taxon>Bacteria</taxon>
        <taxon>Pseudomonadati</taxon>
        <taxon>Pseudomonadota</taxon>
        <taxon>Alphaproteobacteria</taxon>
        <taxon>Hyphomicrobiales</taxon>
        <taxon>Aurantimonadaceae</taxon>
        <taxon>Fulvimarina</taxon>
    </lineage>
</organism>
<dbReference type="InterPro" id="IPR019066">
    <property type="entry name" value="Restrct_endonuc_II_SacI"/>
</dbReference>
<dbReference type="Proteomes" id="UP000192656">
    <property type="component" value="Unassembled WGS sequence"/>
</dbReference>
<keyword evidence="1" id="KW-0255">Endonuclease</keyword>
<sequence>MLRIDKKVAESILRQQAALSENDPGDEGWVDRVEELSRLCEEGGARTHVAFLGTALLAKSVDRRADLKWIKPKLAQEGEAPFAFSARTLSERVLVPVSADLGIHIGMTSPQPLNNQPYFRMSYLGDGTPISAAGRPAFDYMLGLIDELGNLDENASRNALRAFVGVRRRYQPRYTEREGELVLTPRVLSETIATFVGRRSENGKRAQACVAALFDVAFGPENVDSGRINDPSRDKPGDVSVMDGDRAFKAIEVKDKPVSFNDVQIFGKKVVDMGLVDAAYVMVAQRQEVLDLPALERWADGFGLSLRLFYDWDELVEEALYWSRLPAREAAKVAVERIRIRLINVEVEPASLEEWYDDLAEHSAPEEAPAAGPRF</sequence>
<name>A0A1W1Y991_9HYPH</name>
<gene>
    <name evidence="1" type="ORF">SAMN06297251_10176</name>
</gene>
<dbReference type="GO" id="GO:0004519">
    <property type="term" value="F:endonuclease activity"/>
    <property type="evidence" value="ECO:0007669"/>
    <property type="project" value="UniProtKB-KW"/>
</dbReference>
<reference evidence="1 2" key="1">
    <citation type="submission" date="2017-04" db="EMBL/GenBank/DDBJ databases">
        <authorList>
            <person name="Afonso C.L."/>
            <person name="Miller P.J."/>
            <person name="Scott M.A."/>
            <person name="Spackman E."/>
            <person name="Goraichik I."/>
            <person name="Dimitrov K.M."/>
            <person name="Suarez D.L."/>
            <person name="Swayne D.E."/>
        </authorList>
    </citation>
    <scope>NUCLEOTIDE SEQUENCE [LARGE SCALE GENOMIC DNA]</scope>
    <source>
        <strain evidence="1 2">CGMCC 1.10972</strain>
    </source>
</reference>
<keyword evidence="1" id="KW-0540">Nuclease</keyword>
<keyword evidence="1" id="KW-0378">Hydrolase</keyword>
<evidence type="ECO:0000313" key="1">
    <source>
        <dbReference type="EMBL" id="SMC32709.1"/>
    </source>
</evidence>
<evidence type="ECO:0000313" key="2">
    <source>
        <dbReference type="Proteomes" id="UP000192656"/>
    </source>
</evidence>
<accession>A0A1W1Y991</accession>
<protein>
    <submittedName>
        <fullName evidence="1">SacI restriction endonuclease</fullName>
    </submittedName>
</protein>
<keyword evidence="2" id="KW-1185">Reference proteome</keyword>
<dbReference type="OrthoDB" id="7107770at2"/>